<dbReference type="AlphaFoldDB" id="A0A3N6PBA3"/>
<dbReference type="NCBIfam" id="NF006771">
    <property type="entry name" value="PRK09290.1-5"/>
    <property type="match status" value="1"/>
</dbReference>
<protein>
    <submittedName>
        <fullName evidence="3">Zn-dependent hydrolase</fullName>
    </submittedName>
</protein>
<dbReference type="InterPro" id="IPR002933">
    <property type="entry name" value="Peptidase_M20"/>
</dbReference>
<dbReference type="InterPro" id="IPR010158">
    <property type="entry name" value="Amidase_Cbmase"/>
</dbReference>
<dbReference type="Pfam" id="PF07687">
    <property type="entry name" value="M20_dimer"/>
    <property type="match status" value="1"/>
</dbReference>
<gene>
    <name evidence="3" type="ORF">EA473_05235</name>
</gene>
<dbReference type="Gene3D" id="3.30.70.360">
    <property type="match status" value="1"/>
</dbReference>
<dbReference type="NCBIfam" id="TIGR01879">
    <property type="entry name" value="hydantase"/>
    <property type="match status" value="1"/>
</dbReference>
<evidence type="ECO:0000313" key="4">
    <source>
        <dbReference type="Proteomes" id="UP000282323"/>
    </source>
</evidence>
<comment type="caution">
    <text evidence="3">The sequence shown here is derived from an EMBL/GenBank/DDBJ whole genome shotgun (WGS) entry which is preliminary data.</text>
</comment>
<dbReference type="PANTHER" id="PTHR32494">
    <property type="entry name" value="ALLANTOATE DEIMINASE-RELATED"/>
    <property type="match status" value="1"/>
</dbReference>
<sequence length="409" mass="45072">MDIQLDEHRLRSTFERYSEIGGTEDGGLHRLALSDADKKTRDTLISDLEAVNASVRIDRVGNIFGRREGTDPDADPILIGSHLDSQPYGGRYDGQLGVIAALETLRTFEEEGIETRHPIELVNWTNEEGARFDLAPLGVGVFTGKYSLDEALSSTDDNGTTVKEELERIEYDGTEPCEPFDIDSYLELHIEQGPELERRGTNVGIVTGIVGLSWLNATFQGEADHAGTTPMYDRKDAMVAASRGIGNANTIPAKLPSDTVITAGEVTVQPNSTNIIPGEVVCKFDIRSYDDDARNEAVSRLKEELTIAADREDVDVTFEEVYHTSSSTFSPRIRKAIQRSAQDREYSATEMVSKAGHDAMYMIDVTDAGMVFVPSVDGKSHSEDEFTRWEDVVAGTEVFARTVHELATK</sequence>
<keyword evidence="1 3" id="KW-0378">Hydrolase</keyword>
<proteinExistence type="predicted"/>
<feature type="domain" description="Peptidase M20 dimerisation" evidence="2">
    <location>
        <begin position="208"/>
        <end position="306"/>
    </location>
</feature>
<evidence type="ECO:0000256" key="1">
    <source>
        <dbReference type="ARBA" id="ARBA00022801"/>
    </source>
</evidence>
<dbReference type="CDD" id="cd03884">
    <property type="entry name" value="M20_bAS"/>
    <property type="match status" value="1"/>
</dbReference>
<dbReference type="Gene3D" id="3.40.630.10">
    <property type="entry name" value="Zn peptidases"/>
    <property type="match status" value="1"/>
</dbReference>
<dbReference type="RefSeq" id="WP_124194593.1">
    <property type="nucleotide sequence ID" value="NZ_REGA01000003.1"/>
</dbReference>
<name>A0A3N6PBA3_NATCH</name>
<dbReference type="SUPFAM" id="SSF55031">
    <property type="entry name" value="Bacterial exopeptidase dimerisation domain"/>
    <property type="match status" value="1"/>
</dbReference>
<accession>A0A3N6PBA3</accession>
<dbReference type="InterPro" id="IPR036264">
    <property type="entry name" value="Bact_exopeptidase_dim_dom"/>
</dbReference>
<evidence type="ECO:0000259" key="2">
    <source>
        <dbReference type="Pfam" id="PF07687"/>
    </source>
</evidence>
<organism evidence="3 4">
    <name type="scientific">Natrarchaeobius chitinivorans</name>
    <dbReference type="NCBI Taxonomy" id="1679083"/>
    <lineage>
        <taxon>Archaea</taxon>
        <taxon>Methanobacteriati</taxon>
        <taxon>Methanobacteriota</taxon>
        <taxon>Stenosarchaea group</taxon>
        <taxon>Halobacteria</taxon>
        <taxon>Halobacteriales</taxon>
        <taxon>Natrialbaceae</taxon>
        <taxon>Natrarchaeobius</taxon>
    </lineage>
</organism>
<keyword evidence="4" id="KW-1185">Reference proteome</keyword>
<dbReference type="OrthoDB" id="35906at2157"/>
<dbReference type="SUPFAM" id="SSF53187">
    <property type="entry name" value="Zn-dependent exopeptidases"/>
    <property type="match status" value="1"/>
</dbReference>
<dbReference type="Pfam" id="PF01546">
    <property type="entry name" value="Peptidase_M20"/>
    <property type="match status" value="1"/>
</dbReference>
<evidence type="ECO:0000313" key="3">
    <source>
        <dbReference type="EMBL" id="RQG96519.1"/>
    </source>
</evidence>
<dbReference type="EMBL" id="REGA01000003">
    <property type="protein sequence ID" value="RQG96519.1"/>
    <property type="molecule type" value="Genomic_DNA"/>
</dbReference>
<dbReference type="PIRSF" id="PIRSF001235">
    <property type="entry name" value="Amidase_carbamoylase"/>
    <property type="match status" value="1"/>
</dbReference>
<dbReference type="Proteomes" id="UP000282323">
    <property type="component" value="Unassembled WGS sequence"/>
</dbReference>
<dbReference type="GO" id="GO:0016813">
    <property type="term" value="F:hydrolase activity, acting on carbon-nitrogen (but not peptide) bonds, in linear amidines"/>
    <property type="evidence" value="ECO:0007669"/>
    <property type="project" value="InterPro"/>
</dbReference>
<reference evidence="3 4" key="1">
    <citation type="submission" date="2018-10" db="EMBL/GenBank/DDBJ databases">
        <title>Natrarchaeobius chitinivorans gen. nov., sp. nov., and Natrarchaeobius haloalkaliphilus sp. nov., alkaliphilic, chitin-utilizing haloarchaea from hypersaline alkaline lakes.</title>
        <authorList>
            <person name="Sorokin D.Y."/>
            <person name="Elcheninov A.G."/>
            <person name="Kostrikina N.A."/>
            <person name="Bale N.J."/>
            <person name="Sinninghe Damste J.S."/>
            <person name="Khijniak T.V."/>
            <person name="Kublanov I.V."/>
            <person name="Toshchakov S.V."/>
        </authorList>
    </citation>
    <scope>NUCLEOTIDE SEQUENCE [LARGE SCALE GENOMIC DNA]</scope>
    <source>
        <strain evidence="3 4">AArcht4T</strain>
    </source>
</reference>
<dbReference type="InterPro" id="IPR011650">
    <property type="entry name" value="Peptidase_M20_dimer"/>
</dbReference>
<dbReference type="PANTHER" id="PTHR32494:SF5">
    <property type="entry name" value="ALLANTOATE AMIDOHYDROLASE"/>
    <property type="match status" value="1"/>
</dbReference>